<sequence length="215" mass="25711">MNWLETNRITRNARIVQKAVEQFDQQFTSQFRFRRRYIPRTTAANRLTPTELSRFVRTYYLVWTLLRTPVDKLLAHLERMTLKQCHLVDEMLLLPQYIGDRSQKMIISCGEGYVPENSWGQPRSESREQLGMVLYAHIKRIEDGRENPYAYWHDDDHNLGYRNFNFIWDHYKPDFKATCVARCPSKLDTDIEYETRGLWEDSEDEEVHFPLGKGI</sequence>
<dbReference type="OrthoDB" id="5365320at2759"/>
<dbReference type="Proteomes" id="UP000799324">
    <property type="component" value="Unassembled WGS sequence"/>
</dbReference>
<dbReference type="AlphaFoldDB" id="A0A6A6STI2"/>
<evidence type="ECO:0000313" key="1">
    <source>
        <dbReference type="EMBL" id="KAF2650989.1"/>
    </source>
</evidence>
<gene>
    <name evidence="1" type="ORF">K491DRAFT_720256</name>
</gene>
<dbReference type="EMBL" id="MU004438">
    <property type="protein sequence ID" value="KAF2650989.1"/>
    <property type="molecule type" value="Genomic_DNA"/>
</dbReference>
<reference evidence="1" key="1">
    <citation type="journal article" date="2020" name="Stud. Mycol.">
        <title>101 Dothideomycetes genomes: a test case for predicting lifestyles and emergence of pathogens.</title>
        <authorList>
            <person name="Haridas S."/>
            <person name="Albert R."/>
            <person name="Binder M."/>
            <person name="Bloem J."/>
            <person name="Labutti K."/>
            <person name="Salamov A."/>
            <person name="Andreopoulos B."/>
            <person name="Baker S."/>
            <person name="Barry K."/>
            <person name="Bills G."/>
            <person name="Bluhm B."/>
            <person name="Cannon C."/>
            <person name="Castanera R."/>
            <person name="Culley D."/>
            <person name="Daum C."/>
            <person name="Ezra D."/>
            <person name="Gonzalez J."/>
            <person name="Henrissat B."/>
            <person name="Kuo A."/>
            <person name="Liang C."/>
            <person name="Lipzen A."/>
            <person name="Lutzoni F."/>
            <person name="Magnuson J."/>
            <person name="Mondo S."/>
            <person name="Nolan M."/>
            <person name="Ohm R."/>
            <person name="Pangilinan J."/>
            <person name="Park H.-J."/>
            <person name="Ramirez L."/>
            <person name="Alfaro M."/>
            <person name="Sun H."/>
            <person name="Tritt A."/>
            <person name="Yoshinaga Y."/>
            <person name="Zwiers L.-H."/>
            <person name="Turgeon B."/>
            <person name="Goodwin S."/>
            <person name="Spatafora J."/>
            <person name="Crous P."/>
            <person name="Grigoriev I."/>
        </authorList>
    </citation>
    <scope>NUCLEOTIDE SEQUENCE</scope>
    <source>
        <strain evidence="1">CBS 122681</strain>
    </source>
</reference>
<accession>A0A6A6STI2</accession>
<protein>
    <submittedName>
        <fullName evidence="1">Uncharacterized protein</fullName>
    </submittedName>
</protein>
<name>A0A6A6STI2_9PLEO</name>
<keyword evidence="2" id="KW-1185">Reference proteome</keyword>
<proteinExistence type="predicted"/>
<organism evidence="1 2">
    <name type="scientific">Lophiostoma macrostomum CBS 122681</name>
    <dbReference type="NCBI Taxonomy" id="1314788"/>
    <lineage>
        <taxon>Eukaryota</taxon>
        <taxon>Fungi</taxon>
        <taxon>Dikarya</taxon>
        <taxon>Ascomycota</taxon>
        <taxon>Pezizomycotina</taxon>
        <taxon>Dothideomycetes</taxon>
        <taxon>Pleosporomycetidae</taxon>
        <taxon>Pleosporales</taxon>
        <taxon>Lophiostomataceae</taxon>
        <taxon>Lophiostoma</taxon>
    </lineage>
</organism>
<evidence type="ECO:0000313" key="2">
    <source>
        <dbReference type="Proteomes" id="UP000799324"/>
    </source>
</evidence>